<dbReference type="AlphaFoldDB" id="A0A2J6N4D8"/>
<name>A0A2J6N4D8_9CREN</name>
<reference evidence="2" key="2">
    <citation type="journal article" date="2020" name="mSystems">
        <title>Genome- and Community-Level Interaction Insights into Carbon Utilization and Element Cycling Functions of Hydrothermarchaeota in Hydrothermal Sediment.</title>
        <authorList>
            <person name="Zhou Z."/>
            <person name="Liu Y."/>
            <person name="Xu W."/>
            <person name="Pan J."/>
            <person name="Luo Z.H."/>
            <person name="Li M."/>
        </authorList>
    </citation>
    <scope>NUCLEOTIDE SEQUENCE [LARGE SCALE GENOMIC DNA]</scope>
    <source>
        <strain evidence="2">SpSt-1261</strain>
    </source>
</reference>
<dbReference type="EMBL" id="DSFH01000062">
    <property type="protein sequence ID" value="HEW64395.1"/>
    <property type="molecule type" value="Genomic_DNA"/>
</dbReference>
<evidence type="ECO:0000313" key="2">
    <source>
        <dbReference type="EMBL" id="HEW64395.1"/>
    </source>
</evidence>
<accession>A0A2J6N4D8</accession>
<comment type="caution">
    <text evidence="4">The sequence shown here is derived from an EMBL/GenBank/DDBJ whole genome shotgun (WGS) entry which is preliminary data.</text>
</comment>
<dbReference type="Proteomes" id="UP000886076">
    <property type="component" value="Unassembled WGS sequence"/>
</dbReference>
<dbReference type="Proteomes" id="UP000652307">
    <property type="component" value="Unassembled WGS sequence"/>
</dbReference>
<organism evidence="4 5">
    <name type="scientific">Fervidicoccus fontis</name>
    <dbReference type="NCBI Taxonomy" id="683846"/>
    <lineage>
        <taxon>Archaea</taxon>
        <taxon>Thermoproteota</taxon>
        <taxon>Thermoprotei</taxon>
        <taxon>Fervidicoccales</taxon>
        <taxon>Fervidicoccaceae</taxon>
        <taxon>Fervidicoccus</taxon>
    </lineage>
</organism>
<sequence>MSAPSQEKKSKELKLEAKQLITRDQVMQNPKLMKLLKLIDIYGEITEKGLNTLIYKLKEKGIQFDYTFFKVGNAIVSKSLKEDILALLYVEFLETAGRAKKLKTTSIGKEALSLVGIPENEMNELKKAVEELRGEIAMVEAEVELQSKHLGSKK</sequence>
<evidence type="ECO:0000313" key="3">
    <source>
        <dbReference type="EMBL" id="MBE9391677.1"/>
    </source>
</evidence>
<reference evidence="3" key="3">
    <citation type="submission" date="2020-10" db="EMBL/GenBank/DDBJ databases">
        <title>Fervidococcus fontis strain 3639Fd - the first crenarchaeon capable of growth on lipids.</title>
        <authorList>
            <person name="Kochetkova T.V."/>
            <person name="Elcheninov A.G."/>
            <person name="Toschakov S.V."/>
            <person name="Kublanov I.V."/>
        </authorList>
    </citation>
    <scope>NUCLEOTIDE SEQUENCE</scope>
    <source>
        <strain evidence="3">3639Fd</strain>
    </source>
</reference>
<feature type="coiled-coil region" evidence="1">
    <location>
        <begin position="122"/>
        <end position="149"/>
    </location>
</feature>
<dbReference type="Proteomes" id="UP000237153">
    <property type="component" value="Unassembled WGS sequence"/>
</dbReference>
<protein>
    <submittedName>
        <fullName evidence="4">Uncharacterized protein</fullName>
    </submittedName>
</protein>
<dbReference type="EMBL" id="PNIM01000001">
    <property type="protein sequence ID" value="PMB76106.1"/>
    <property type="molecule type" value="Genomic_DNA"/>
</dbReference>
<keyword evidence="1" id="KW-0175">Coiled coil</keyword>
<dbReference type="RefSeq" id="WP_193804048.1">
    <property type="nucleotide sequence ID" value="NZ_DSFH01000062.1"/>
</dbReference>
<gene>
    <name evidence="4" type="ORF">C0188_00335</name>
    <name evidence="2" type="ORF">ENO39_05010</name>
    <name evidence="3" type="ORF">IOK49_06315</name>
</gene>
<evidence type="ECO:0000313" key="4">
    <source>
        <dbReference type="EMBL" id="PMB76106.1"/>
    </source>
</evidence>
<proteinExistence type="predicted"/>
<evidence type="ECO:0000256" key="1">
    <source>
        <dbReference type="SAM" id="Coils"/>
    </source>
</evidence>
<dbReference type="EMBL" id="JADEZV010000005">
    <property type="protein sequence ID" value="MBE9391677.1"/>
    <property type="molecule type" value="Genomic_DNA"/>
</dbReference>
<evidence type="ECO:0000313" key="5">
    <source>
        <dbReference type="Proteomes" id="UP000237153"/>
    </source>
</evidence>
<reference evidence="4 5" key="1">
    <citation type="submission" date="2018-01" db="EMBL/GenBank/DDBJ databases">
        <title>Metagenomic assembled genomes from two thermal pools in the Uzon Caldera, Kamchatka, Russia.</title>
        <authorList>
            <person name="Wilkins L."/>
            <person name="Ettinger C."/>
        </authorList>
    </citation>
    <scope>NUCLEOTIDE SEQUENCE [LARGE SCALE GENOMIC DNA]</scope>
    <source>
        <strain evidence="4">ZAV-06</strain>
    </source>
</reference>